<evidence type="ECO:0000256" key="5">
    <source>
        <dbReference type="ARBA" id="ARBA00022801"/>
    </source>
</evidence>
<evidence type="ECO:0000256" key="8">
    <source>
        <dbReference type="ARBA" id="ARBA00023211"/>
    </source>
</evidence>
<dbReference type="InterPro" id="IPR015655">
    <property type="entry name" value="PP2C"/>
</dbReference>
<dbReference type="STRING" id="70448.Q01EE0"/>
<dbReference type="PROSITE" id="PS51746">
    <property type="entry name" value="PPM_2"/>
    <property type="match status" value="1"/>
</dbReference>
<evidence type="ECO:0000256" key="6">
    <source>
        <dbReference type="ARBA" id="ARBA00022842"/>
    </source>
</evidence>
<reference evidence="12" key="1">
    <citation type="journal article" date="2006" name="Proc. Natl. Acad. Sci. U.S.A.">
        <title>Genome analysis of the smallest free-living eukaryote Ostreococcus tauri unveils many unique features.</title>
        <authorList>
            <person name="Derelle E."/>
            <person name="Ferraz C."/>
            <person name="Rombauts S."/>
            <person name="Rouze P."/>
            <person name="Worden A.Z."/>
            <person name="Robbens S."/>
            <person name="Partensky F."/>
            <person name="Degroeve S."/>
            <person name="Echeynie S."/>
            <person name="Cooke R."/>
            <person name="Saeys Y."/>
            <person name="Wuyts J."/>
            <person name="Jabbari K."/>
            <person name="Bowler C."/>
            <person name="Panaud O."/>
            <person name="Piegu B."/>
            <person name="Ball S.G."/>
            <person name="Ral J.-P."/>
            <person name="Bouget F.-Y."/>
            <person name="Piganeau G."/>
            <person name="De Baets B."/>
            <person name="Picard A."/>
            <person name="Delseny M."/>
            <person name="Demaille J."/>
            <person name="Van de Peer Y."/>
            <person name="Moreau H."/>
        </authorList>
    </citation>
    <scope>NUCLEOTIDE SEQUENCE [LARGE SCALE GENOMIC DNA]</scope>
    <source>
        <strain evidence="12">OTTH 0595 / CCAP 157/2 / RCC745</strain>
    </source>
</reference>
<keyword evidence="4" id="KW-0479">Metal-binding</keyword>
<name>Q01EE0_OSTTA</name>
<dbReference type="KEGG" id="ota:OT_ostta02g02330"/>
<comment type="similarity">
    <text evidence="9">Belongs to the PP2C family.</text>
</comment>
<evidence type="ECO:0000256" key="4">
    <source>
        <dbReference type="ARBA" id="ARBA00022723"/>
    </source>
</evidence>
<dbReference type="InterPro" id="IPR036457">
    <property type="entry name" value="PPM-type-like_dom_sf"/>
</dbReference>
<protein>
    <recommendedName>
        <fullName evidence="3">protein-serine/threonine phosphatase</fullName>
        <ecNumber evidence="3">3.1.3.16</ecNumber>
    </recommendedName>
</protein>
<dbReference type="OMA" id="PECWSGS"/>
<dbReference type="GeneID" id="9832690"/>
<proteinExistence type="inferred from homology"/>
<dbReference type="SUPFAM" id="SSF81606">
    <property type="entry name" value="PP2C-like"/>
    <property type="match status" value="1"/>
</dbReference>
<evidence type="ECO:0000256" key="3">
    <source>
        <dbReference type="ARBA" id="ARBA00013081"/>
    </source>
</evidence>
<dbReference type="GO" id="GO:0004722">
    <property type="term" value="F:protein serine/threonine phosphatase activity"/>
    <property type="evidence" value="ECO:0007669"/>
    <property type="project" value="UniProtKB-EC"/>
</dbReference>
<comment type="cofactor">
    <cofactor evidence="2">
        <name>Mg(2+)</name>
        <dbReference type="ChEBI" id="CHEBI:18420"/>
    </cofactor>
</comment>
<dbReference type="Proteomes" id="UP000009170">
    <property type="component" value="Unassembled WGS sequence"/>
</dbReference>
<dbReference type="PROSITE" id="PS01032">
    <property type="entry name" value="PPM_1"/>
    <property type="match status" value="1"/>
</dbReference>
<reference evidence="11 12" key="2">
    <citation type="journal article" date="2014" name="BMC Genomics">
        <title>An improved genome of the model marine alga Ostreococcus tauri unfolds by assessing Illumina de novo assemblies.</title>
        <authorList>
            <person name="Blanc-Mathieu R."/>
            <person name="Verhelst B."/>
            <person name="Derelle E."/>
            <person name="Rombauts S."/>
            <person name="Bouget F.Y."/>
            <person name="Carre I."/>
            <person name="Chateau A."/>
            <person name="Eyre-Walker A."/>
            <person name="Grimsley N."/>
            <person name="Moreau H."/>
            <person name="Piegu B."/>
            <person name="Rivals E."/>
            <person name="Schackwitz W."/>
            <person name="Van de Peer Y."/>
            <person name="Piganeau G."/>
        </authorList>
    </citation>
    <scope>NUCLEOTIDE SEQUENCE [LARGE SCALE GENOMIC DNA]</scope>
    <source>
        <strain evidence="12">OTTH 0595 / CCAP 157/2 / RCC745</strain>
    </source>
</reference>
<evidence type="ECO:0000256" key="9">
    <source>
        <dbReference type="RuleBase" id="RU003465"/>
    </source>
</evidence>
<gene>
    <name evidence="11" type="ORF">OT_ostta02g02330</name>
</gene>
<dbReference type="OrthoDB" id="10264738at2759"/>
<dbReference type="AlphaFoldDB" id="Q01EE0"/>
<dbReference type="Pfam" id="PF00481">
    <property type="entry name" value="PP2C"/>
    <property type="match status" value="1"/>
</dbReference>
<dbReference type="PANTHER" id="PTHR13832">
    <property type="entry name" value="PROTEIN PHOSPHATASE 2C"/>
    <property type="match status" value="1"/>
</dbReference>
<dbReference type="Gene3D" id="3.60.40.10">
    <property type="entry name" value="PPM-type phosphatase domain"/>
    <property type="match status" value="1"/>
</dbReference>
<evidence type="ECO:0000256" key="1">
    <source>
        <dbReference type="ARBA" id="ARBA00001936"/>
    </source>
</evidence>
<dbReference type="InterPro" id="IPR000222">
    <property type="entry name" value="PP2C_BS"/>
</dbReference>
<evidence type="ECO:0000313" key="11">
    <source>
        <dbReference type="EMBL" id="CAL52313.1"/>
    </source>
</evidence>
<evidence type="ECO:0000259" key="10">
    <source>
        <dbReference type="PROSITE" id="PS51746"/>
    </source>
</evidence>
<keyword evidence="8" id="KW-0464">Manganese</keyword>
<accession>Q01EE0</accession>
<keyword evidence="6" id="KW-0460">Magnesium</keyword>
<sequence length="392" mass="42878">MRRALPRYGSFDSRWKTNSSTKLLPVRGQITRSKLHFPTSAVYAGWMQTEQEVIGFVSICLSALLMSKFASGEGRRGLSREEVGKPRGALKAGLDLDWGVCDDMGPRECMEDTYQVMKGRDHIFASVYDGHGGSGSSQYLRSNFYGFISSVLMKNRRLLSDATVTVDELHDITKNLFTDVFETADSALIDHIASLGDPECWSGSTATMCLVGSLRLTCANVGDSKAVLCRAGKPIELSVDHRPTTLTTSGRGEIKRVVEAGGWVSQSRVCGVLAVTRALGDYEFKGGRFELLAELQDMDDRQAATATMQTPPVISIPHCVTLARSSEDEFLILATDGLWDTMNGAQAVTFVRTELKKTPDKSMQAVADALVARALRCRTQDNVACIVIKLNK</sequence>
<dbReference type="InParanoid" id="Q01EE0"/>
<dbReference type="InterPro" id="IPR001932">
    <property type="entry name" value="PPM-type_phosphatase-like_dom"/>
</dbReference>
<dbReference type="GO" id="GO:0046872">
    <property type="term" value="F:metal ion binding"/>
    <property type="evidence" value="ECO:0007669"/>
    <property type="project" value="UniProtKB-KW"/>
</dbReference>
<dbReference type="FunCoup" id="Q01EE0">
    <property type="interactions" value="367"/>
</dbReference>
<dbReference type="CDD" id="cd00143">
    <property type="entry name" value="PP2Cc"/>
    <property type="match status" value="1"/>
</dbReference>
<comment type="cofactor">
    <cofactor evidence="1">
        <name>Mn(2+)</name>
        <dbReference type="ChEBI" id="CHEBI:29035"/>
    </cofactor>
</comment>
<evidence type="ECO:0000313" key="12">
    <source>
        <dbReference type="Proteomes" id="UP000009170"/>
    </source>
</evidence>
<organism evidence="11 12">
    <name type="scientific">Ostreococcus tauri</name>
    <name type="common">Marine green alga</name>
    <dbReference type="NCBI Taxonomy" id="70448"/>
    <lineage>
        <taxon>Eukaryota</taxon>
        <taxon>Viridiplantae</taxon>
        <taxon>Chlorophyta</taxon>
        <taxon>Mamiellophyceae</taxon>
        <taxon>Mamiellales</taxon>
        <taxon>Bathycoccaceae</taxon>
        <taxon>Ostreococcus</taxon>
    </lineage>
</organism>
<dbReference type="SMART" id="SM00332">
    <property type="entry name" value="PP2Cc"/>
    <property type="match status" value="1"/>
</dbReference>
<evidence type="ECO:0000256" key="2">
    <source>
        <dbReference type="ARBA" id="ARBA00001946"/>
    </source>
</evidence>
<feature type="domain" description="PPM-type phosphatase" evidence="10">
    <location>
        <begin position="97"/>
        <end position="390"/>
    </location>
</feature>
<dbReference type="EMBL" id="CAID01000002">
    <property type="protein sequence ID" value="CAL52313.1"/>
    <property type="molecule type" value="Genomic_DNA"/>
</dbReference>
<keyword evidence="12" id="KW-1185">Reference proteome</keyword>
<dbReference type="PANTHER" id="PTHR13832:SF589">
    <property type="entry name" value="[PYRUVATE DEHYDROGENASE [ACETYL-TRANSFERRING]]-PHOSPHATASE 2, MITOCHONDRIAL"/>
    <property type="match status" value="1"/>
</dbReference>
<dbReference type="RefSeq" id="XP_003075041.1">
    <property type="nucleotide sequence ID" value="XM_003074993.1"/>
</dbReference>
<keyword evidence="7 9" id="KW-0904">Protein phosphatase</keyword>
<keyword evidence="5 9" id="KW-0378">Hydrolase</keyword>
<evidence type="ECO:0000256" key="7">
    <source>
        <dbReference type="ARBA" id="ARBA00022912"/>
    </source>
</evidence>
<dbReference type="EC" id="3.1.3.16" evidence="3"/>
<comment type="caution">
    <text evidence="11">The sequence shown here is derived from an EMBL/GenBank/DDBJ whole genome shotgun (WGS) entry which is preliminary data.</text>
</comment>